<keyword evidence="1" id="KW-1133">Transmembrane helix</keyword>
<gene>
    <name evidence="2" type="ORF">EU91_1384</name>
</gene>
<dbReference type="Proteomes" id="UP000030598">
    <property type="component" value="Unassembled WGS sequence"/>
</dbReference>
<evidence type="ECO:0000313" key="3">
    <source>
        <dbReference type="Proteomes" id="UP000030598"/>
    </source>
</evidence>
<protein>
    <submittedName>
        <fullName evidence="2">Uncharacterized protein</fullName>
    </submittedName>
</protein>
<organism evidence="2 3">
    <name type="scientific">Prochlorococcus marinus str. GP2</name>
    <dbReference type="NCBI Taxonomy" id="59925"/>
    <lineage>
        <taxon>Bacteria</taxon>
        <taxon>Bacillati</taxon>
        <taxon>Cyanobacteriota</taxon>
        <taxon>Cyanophyceae</taxon>
        <taxon>Synechococcales</taxon>
        <taxon>Prochlorococcaceae</taxon>
        <taxon>Prochlorococcus</taxon>
    </lineage>
</organism>
<proteinExistence type="predicted"/>
<feature type="transmembrane region" description="Helical" evidence="1">
    <location>
        <begin position="21"/>
        <end position="39"/>
    </location>
</feature>
<accession>A0A0A1ZAL4</accession>
<reference evidence="3" key="1">
    <citation type="journal article" date="2014" name="Sci. Data">
        <title>Genomes of diverse isolates of the marine cyanobacterium Prochlorococcus.</title>
        <authorList>
            <person name="Biller S."/>
            <person name="Berube P."/>
            <person name="Thompson J."/>
            <person name="Kelly L."/>
            <person name="Roggensack S."/>
            <person name="Awad L."/>
            <person name="Roache-Johnson K."/>
            <person name="Ding H."/>
            <person name="Giovannoni S.J."/>
            <person name="Moore L.R."/>
            <person name="Chisholm S.W."/>
        </authorList>
    </citation>
    <scope>NUCLEOTIDE SEQUENCE [LARGE SCALE GENOMIC DNA]</scope>
    <source>
        <strain evidence="3">GP2</strain>
    </source>
</reference>
<dbReference type="RefSeq" id="WP_032524809.1">
    <property type="nucleotide sequence ID" value="NZ_CP138934.1"/>
</dbReference>
<dbReference type="OrthoDB" id="541104at2"/>
<comment type="caution">
    <text evidence="2">The sequence shown here is derived from an EMBL/GenBank/DDBJ whole genome shotgun (WGS) entry which is preliminary data.</text>
</comment>
<evidence type="ECO:0000313" key="2">
    <source>
        <dbReference type="EMBL" id="KGF86622.1"/>
    </source>
</evidence>
<name>A0A0A1ZAL4_PROMR</name>
<evidence type="ECO:0000256" key="1">
    <source>
        <dbReference type="SAM" id="Phobius"/>
    </source>
</evidence>
<keyword evidence="1" id="KW-0472">Membrane</keyword>
<keyword evidence="1" id="KW-0812">Transmembrane</keyword>
<dbReference type="STRING" id="59925.EU91_1384"/>
<sequence length="95" mass="11526">MAKKELKKVFNLNSYEWWRNHRRIVTFNLFLFIFAFYLGTPFHNETKVKDTCAKLNSSYQITGDEAMKKLNLKKIKNYNNRELANYYCERYLGIK</sequence>
<dbReference type="EMBL" id="JNAH01000007">
    <property type="protein sequence ID" value="KGF86622.1"/>
    <property type="molecule type" value="Genomic_DNA"/>
</dbReference>
<dbReference type="AlphaFoldDB" id="A0A0A1ZAL4"/>